<comment type="caution">
    <text evidence="1">The sequence shown here is derived from an EMBL/GenBank/DDBJ whole genome shotgun (WGS) entry which is preliminary data.</text>
</comment>
<keyword evidence="2" id="KW-1185">Reference proteome</keyword>
<dbReference type="Proteomes" id="UP001596302">
    <property type="component" value="Unassembled WGS sequence"/>
</dbReference>
<sequence>MTRAAATVRLALPWDRPPLSLNDRMPRPQRDALVAKVRRDAGWVAKAARLGHHDHVTVLLRYQPARRGRRDADNLVATLKPIADALVDAGLVDDDDPAHMTKHMPVIDAPTPGQRRGRLWIEITPTRKGQP</sequence>
<protein>
    <submittedName>
        <fullName evidence="1">Uncharacterized protein</fullName>
    </submittedName>
</protein>
<dbReference type="Gene3D" id="3.30.1330.70">
    <property type="entry name" value="Holliday junction resolvase RusA"/>
    <property type="match status" value="1"/>
</dbReference>
<organism evidence="1 2">
    <name type="scientific">Pseudonocardia hispaniensis</name>
    <dbReference type="NCBI Taxonomy" id="904933"/>
    <lineage>
        <taxon>Bacteria</taxon>
        <taxon>Bacillati</taxon>
        <taxon>Actinomycetota</taxon>
        <taxon>Actinomycetes</taxon>
        <taxon>Pseudonocardiales</taxon>
        <taxon>Pseudonocardiaceae</taxon>
        <taxon>Pseudonocardia</taxon>
    </lineage>
</organism>
<dbReference type="EMBL" id="JBHSQW010000009">
    <property type="protein sequence ID" value="MFC5993532.1"/>
    <property type="molecule type" value="Genomic_DNA"/>
</dbReference>
<evidence type="ECO:0000313" key="1">
    <source>
        <dbReference type="EMBL" id="MFC5993532.1"/>
    </source>
</evidence>
<reference evidence="2" key="1">
    <citation type="journal article" date="2019" name="Int. J. Syst. Evol. Microbiol.">
        <title>The Global Catalogue of Microorganisms (GCM) 10K type strain sequencing project: providing services to taxonomists for standard genome sequencing and annotation.</title>
        <authorList>
            <consortium name="The Broad Institute Genomics Platform"/>
            <consortium name="The Broad Institute Genome Sequencing Center for Infectious Disease"/>
            <person name="Wu L."/>
            <person name="Ma J."/>
        </authorList>
    </citation>
    <scope>NUCLEOTIDE SEQUENCE [LARGE SCALE GENOMIC DNA]</scope>
    <source>
        <strain evidence="2">CCM 8391</strain>
    </source>
</reference>
<proteinExistence type="predicted"/>
<accession>A0ABW1IZ03</accession>
<dbReference type="RefSeq" id="WP_379583187.1">
    <property type="nucleotide sequence ID" value="NZ_JBHSQW010000009.1"/>
</dbReference>
<dbReference type="InterPro" id="IPR036614">
    <property type="entry name" value="RusA-like_sf"/>
</dbReference>
<evidence type="ECO:0000313" key="2">
    <source>
        <dbReference type="Proteomes" id="UP001596302"/>
    </source>
</evidence>
<dbReference type="SUPFAM" id="SSF103084">
    <property type="entry name" value="Holliday junction resolvase RusA"/>
    <property type="match status" value="1"/>
</dbReference>
<name>A0ABW1IZ03_9PSEU</name>
<gene>
    <name evidence="1" type="ORF">ACFQE5_04790</name>
</gene>